<sequence>MGDMTTREPTGYLSTGPVWPELIITRRIPHIIDAVWNHITDPELLDTWYGTFEGEPATGAVTLTAQESPDTPGEARIQHCEAPTALAVTLDSPGGVWVLTVTLSADGEETDLEFRQRLDGIEYDAADIGPGWEYYLDRLVLALDGEDVSALQWDDYHPALCEHYRRERPEEPGQMPEEN</sequence>
<comment type="similarity">
    <text evidence="1">Belongs to the AHA1 family.</text>
</comment>
<protein>
    <submittedName>
        <fullName evidence="3">Activator of Hsp90 ATPase homolog 1-like protein</fullName>
    </submittedName>
</protein>
<dbReference type="AlphaFoldDB" id="A0A1X7JQ47"/>
<reference evidence="4" key="1">
    <citation type="submission" date="2017-04" db="EMBL/GenBank/DDBJ databases">
        <authorList>
            <person name="Varghese N."/>
            <person name="Submissions S."/>
        </authorList>
    </citation>
    <scope>NUCLEOTIDE SEQUENCE [LARGE SCALE GENOMIC DNA]</scope>
    <source>
        <strain evidence="4">VDS</strain>
    </source>
</reference>
<evidence type="ECO:0000259" key="2">
    <source>
        <dbReference type="Pfam" id="PF08327"/>
    </source>
</evidence>
<evidence type="ECO:0000313" key="3">
    <source>
        <dbReference type="EMBL" id="SMG30041.1"/>
    </source>
</evidence>
<evidence type="ECO:0000256" key="1">
    <source>
        <dbReference type="ARBA" id="ARBA00006817"/>
    </source>
</evidence>
<evidence type="ECO:0000313" key="4">
    <source>
        <dbReference type="Proteomes" id="UP000193309"/>
    </source>
</evidence>
<dbReference type="InterPro" id="IPR023393">
    <property type="entry name" value="START-like_dom_sf"/>
</dbReference>
<gene>
    <name evidence="3" type="ORF">SAMN06295981_1815</name>
</gene>
<feature type="domain" description="Activator of Hsp90 ATPase homologue 1/2-like C-terminal" evidence="2">
    <location>
        <begin position="32"/>
        <end position="142"/>
    </location>
</feature>
<accession>A0A1X7JQ47</accession>
<dbReference type="SUPFAM" id="SSF55961">
    <property type="entry name" value="Bet v1-like"/>
    <property type="match status" value="1"/>
</dbReference>
<organism evidence="3 4">
    <name type="scientific">Corynebacterium pollutisoli</name>
    <dbReference type="NCBI Taxonomy" id="1610489"/>
    <lineage>
        <taxon>Bacteria</taxon>
        <taxon>Bacillati</taxon>
        <taxon>Actinomycetota</taxon>
        <taxon>Actinomycetes</taxon>
        <taxon>Mycobacteriales</taxon>
        <taxon>Corynebacteriaceae</taxon>
        <taxon>Corynebacterium</taxon>
    </lineage>
</organism>
<name>A0A1X7JQ47_9CORY</name>
<dbReference type="EMBL" id="FXAR01000006">
    <property type="protein sequence ID" value="SMG30041.1"/>
    <property type="molecule type" value="Genomic_DNA"/>
</dbReference>
<proteinExistence type="inferred from homology"/>
<keyword evidence="4" id="KW-1185">Reference proteome</keyword>
<dbReference type="Pfam" id="PF08327">
    <property type="entry name" value="AHSA1"/>
    <property type="match status" value="1"/>
</dbReference>
<dbReference type="Proteomes" id="UP000193309">
    <property type="component" value="Unassembled WGS sequence"/>
</dbReference>
<dbReference type="InterPro" id="IPR013538">
    <property type="entry name" value="ASHA1/2-like_C"/>
</dbReference>
<dbReference type="Gene3D" id="3.30.530.20">
    <property type="match status" value="1"/>
</dbReference>